<gene>
    <name evidence="1" type="ORF">B0H17DRAFT_1337324</name>
</gene>
<dbReference type="AlphaFoldDB" id="A0AAD7CSE1"/>
<proteinExistence type="predicted"/>
<sequence length="515" mass="57861">MHPALRIVEVVEMACEQVAPDGLPDQPRRRDLSRLAIASTTFLNPALNVLWRHQDTLVNLLRTMPKDIWDITENYIDVDFDDSDDDGPLVDLDIALLRAVTVADWDRFLFYSHRIRSFNADLQDFQEVYETLSLRFPEGHVLPSLRKLDWHSTTVESFHHVGLFLTLGINDLGLDINEIPELSIFSTLAFKCPNLKNVSISTPGVPTMVSVQAISKFVCALRHVESLVVPDLTSAALSHIAQLPALRYLWLMCSDDHIPSIPSVHSPPGFLHFPALAELECKTMDHAPALLGFLKCSLVEFKLFSRSRHMPPTKETTQKLYSALATHCSHSSLQKISVDKGWYSVPINADELDIYSVGGESLRPLFCFRNLVTVSLEHTIGVELDDAVVGNMARAWPLLESLSIPPDPAYRLSLRVTLEGVYAFATHYPHLRLLKIAFDATVVPKIKIDGRQRVCQHSLDQLHVAYSPIDKPRPVAKFLSTIFPHLHTIRTSYRGISNPQLVPSAKGWLKVEEAL</sequence>
<evidence type="ECO:0000313" key="1">
    <source>
        <dbReference type="EMBL" id="KAJ7660562.1"/>
    </source>
</evidence>
<comment type="caution">
    <text evidence="1">The sequence shown here is derived from an EMBL/GenBank/DDBJ whole genome shotgun (WGS) entry which is preliminary data.</text>
</comment>
<evidence type="ECO:0008006" key="3">
    <source>
        <dbReference type="Google" id="ProtNLM"/>
    </source>
</evidence>
<dbReference type="InterPro" id="IPR032675">
    <property type="entry name" value="LRR_dom_sf"/>
</dbReference>
<dbReference type="Proteomes" id="UP001221757">
    <property type="component" value="Unassembled WGS sequence"/>
</dbReference>
<dbReference type="SUPFAM" id="SSF52047">
    <property type="entry name" value="RNI-like"/>
    <property type="match status" value="1"/>
</dbReference>
<protein>
    <recommendedName>
        <fullName evidence="3">F-box domain-containing protein</fullName>
    </recommendedName>
</protein>
<accession>A0AAD7CSE1</accession>
<name>A0AAD7CSE1_MYCRO</name>
<reference evidence="1" key="1">
    <citation type="submission" date="2023-03" db="EMBL/GenBank/DDBJ databases">
        <title>Massive genome expansion in bonnet fungi (Mycena s.s.) driven by repeated elements and novel gene families across ecological guilds.</title>
        <authorList>
            <consortium name="Lawrence Berkeley National Laboratory"/>
            <person name="Harder C.B."/>
            <person name="Miyauchi S."/>
            <person name="Viragh M."/>
            <person name="Kuo A."/>
            <person name="Thoen E."/>
            <person name="Andreopoulos B."/>
            <person name="Lu D."/>
            <person name="Skrede I."/>
            <person name="Drula E."/>
            <person name="Henrissat B."/>
            <person name="Morin E."/>
            <person name="Kohler A."/>
            <person name="Barry K."/>
            <person name="LaButti K."/>
            <person name="Morin E."/>
            <person name="Salamov A."/>
            <person name="Lipzen A."/>
            <person name="Mereny Z."/>
            <person name="Hegedus B."/>
            <person name="Baldrian P."/>
            <person name="Stursova M."/>
            <person name="Weitz H."/>
            <person name="Taylor A."/>
            <person name="Grigoriev I.V."/>
            <person name="Nagy L.G."/>
            <person name="Martin F."/>
            <person name="Kauserud H."/>
        </authorList>
    </citation>
    <scope>NUCLEOTIDE SEQUENCE</scope>
    <source>
        <strain evidence="1">CBHHK067</strain>
    </source>
</reference>
<evidence type="ECO:0000313" key="2">
    <source>
        <dbReference type="Proteomes" id="UP001221757"/>
    </source>
</evidence>
<dbReference type="EMBL" id="JARKIE010000258">
    <property type="protein sequence ID" value="KAJ7660562.1"/>
    <property type="molecule type" value="Genomic_DNA"/>
</dbReference>
<keyword evidence="2" id="KW-1185">Reference proteome</keyword>
<dbReference type="Gene3D" id="3.80.10.10">
    <property type="entry name" value="Ribonuclease Inhibitor"/>
    <property type="match status" value="1"/>
</dbReference>
<organism evidence="1 2">
    <name type="scientific">Mycena rosella</name>
    <name type="common">Pink bonnet</name>
    <name type="synonym">Agaricus rosellus</name>
    <dbReference type="NCBI Taxonomy" id="1033263"/>
    <lineage>
        <taxon>Eukaryota</taxon>
        <taxon>Fungi</taxon>
        <taxon>Dikarya</taxon>
        <taxon>Basidiomycota</taxon>
        <taxon>Agaricomycotina</taxon>
        <taxon>Agaricomycetes</taxon>
        <taxon>Agaricomycetidae</taxon>
        <taxon>Agaricales</taxon>
        <taxon>Marasmiineae</taxon>
        <taxon>Mycenaceae</taxon>
        <taxon>Mycena</taxon>
    </lineage>
</organism>